<dbReference type="EMBL" id="JAAXOO010000003">
    <property type="protein sequence ID" value="NKY34279.1"/>
    <property type="molecule type" value="Genomic_DNA"/>
</dbReference>
<accession>A0A846XGE2</accession>
<reference evidence="1 2" key="1">
    <citation type="submission" date="2020-04" db="EMBL/GenBank/DDBJ databases">
        <title>MicrobeNet Type strains.</title>
        <authorList>
            <person name="Nicholson A.C."/>
        </authorList>
    </citation>
    <scope>NUCLEOTIDE SEQUENCE [LARGE SCALE GENOMIC DNA]</scope>
    <source>
        <strain evidence="1 2">DSM 45078</strain>
    </source>
</reference>
<dbReference type="Proteomes" id="UP000565715">
    <property type="component" value="Unassembled WGS sequence"/>
</dbReference>
<dbReference type="RefSeq" id="WP_068043086.1">
    <property type="nucleotide sequence ID" value="NZ_JAAXOO010000003.1"/>
</dbReference>
<evidence type="ECO:0000313" key="1">
    <source>
        <dbReference type="EMBL" id="NKY34279.1"/>
    </source>
</evidence>
<comment type="caution">
    <text evidence="1">The sequence shown here is derived from an EMBL/GenBank/DDBJ whole genome shotgun (WGS) entry which is preliminary data.</text>
</comment>
<keyword evidence="2" id="KW-1185">Reference proteome</keyword>
<sequence length="68" mass="6964">MTRPPPVTRVAGGRIVAMGDLLSKDFRAAPEQLFPADGFDPSAAGYAPAALGHRDMAAADISPRAAAT</sequence>
<proteinExistence type="predicted"/>
<protein>
    <submittedName>
        <fullName evidence="1">Uncharacterized protein</fullName>
    </submittedName>
</protein>
<dbReference type="AlphaFoldDB" id="A0A846XGE2"/>
<gene>
    <name evidence="1" type="ORF">HGA13_14495</name>
</gene>
<evidence type="ECO:0000313" key="2">
    <source>
        <dbReference type="Proteomes" id="UP000565715"/>
    </source>
</evidence>
<organism evidence="1 2">
    <name type="scientific">Nocardia speluncae</name>
    <dbReference type="NCBI Taxonomy" id="419477"/>
    <lineage>
        <taxon>Bacteria</taxon>
        <taxon>Bacillati</taxon>
        <taxon>Actinomycetota</taxon>
        <taxon>Actinomycetes</taxon>
        <taxon>Mycobacteriales</taxon>
        <taxon>Nocardiaceae</taxon>
        <taxon>Nocardia</taxon>
    </lineage>
</organism>
<name>A0A846XGE2_9NOCA</name>